<evidence type="ECO:0008006" key="9">
    <source>
        <dbReference type="Google" id="ProtNLM"/>
    </source>
</evidence>
<evidence type="ECO:0000256" key="1">
    <source>
        <dbReference type="ARBA" id="ARBA00004141"/>
    </source>
</evidence>
<proteinExistence type="predicted"/>
<comment type="subcellular location">
    <subcellularLocation>
        <location evidence="1">Membrane</location>
        <topology evidence="1">Multi-pass membrane protein</topology>
    </subcellularLocation>
</comment>
<name>A0A4P7NFR1_PYROR</name>
<dbReference type="PANTHER" id="PTHR43791">
    <property type="entry name" value="PERMEASE-RELATED"/>
    <property type="match status" value="1"/>
</dbReference>
<feature type="transmembrane region" description="Helical" evidence="6">
    <location>
        <begin position="372"/>
        <end position="392"/>
    </location>
</feature>
<feature type="transmembrane region" description="Helical" evidence="6">
    <location>
        <begin position="431"/>
        <end position="452"/>
    </location>
</feature>
<evidence type="ECO:0000256" key="6">
    <source>
        <dbReference type="SAM" id="Phobius"/>
    </source>
</evidence>
<dbReference type="Pfam" id="PF07690">
    <property type="entry name" value="MFS_1"/>
    <property type="match status" value="1"/>
</dbReference>
<dbReference type="InterPro" id="IPR036259">
    <property type="entry name" value="MFS_trans_sf"/>
</dbReference>
<dbReference type="FunFam" id="1.20.1250.20:FF:000013">
    <property type="entry name" value="MFS general substrate transporter"/>
    <property type="match status" value="1"/>
</dbReference>
<dbReference type="PANTHER" id="PTHR43791:SF62">
    <property type="entry name" value="MAJOR FACILITATOR SUPERFAMILY (MFS) PROFILE DOMAIN-CONTAINING PROTEIN"/>
    <property type="match status" value="1"/>
</dbReference>
<feature type="transmembrane region" description="Helical" evidence="6">
    <location>
        <begin position="206"/>
        <end position="226"/>
    </location>
</feature>
<dbReference type="GO" id="GO:0016020">
    <property type="term" value="C:membrane"/>
    <property type="evidence" value="ECO:0007669"/>
    <property type="project" value="UniProtKB-SubCell"/>
</dbReference>
<dbReference type="SUPFAM" id="SSF103473">
    <property type="entry name" value="MFS general substrate transporter"/>
    <property type="match status" value="1"/>
</dbReference>
<accession>A0A4P7NFR1</accession>
<keyword evidence="3 6" id="KW-0812">Transmembrane</keyword>
<keyword evidence="5 6" id="KW-0472">Membrane</keyword>
<keyword evidence="2" id="KW-0813">Transport</keyword>
<evidence type="ECO:0000256" key="5">
    <source>
        <dbReference type="ARBA" id="ARBA00023136"/>
    </source>
</evidence>
<evidence type="ECO:0000256" key="2">
    <source>
        <dbReference type="ARBA" id="ARBA00022448"/>
    </source>
</evidence>
<feature type="transmembrane region" description="Helical" evidence="6">
    <location>
        <begin position="170"/>
        <end position="194"/>
    </location>
</feature>
<dbReference type="Gene3D" id="1.20.1250.20">
    <property type="entry name" value="MFS general substrate transporter like domains"/>
    <property type="match status" value="2"/>
</dbReference>
<dbReference type="FunFam" id="1.20.1250.20:FF:000057">
    <property type="entry name" value="MFS general substrate transporter"/>
    <property type="match status" value="1"/>
</dbReference>
<dbReference type="InterPro" id="IPR011701">
    <property type="entry name" value="MFS"/>
</dbReference>
<feature type="transmembrane region" description="Helical" evidence="6">
    <location>
        <begin position="238"/>
        <end position="260"/>
    </location>
</feature>
<dbReference type="AlphaFoldDB" id="A0A4P7NFR1"/>
<reference evidence="7 8" key="1">
    <citation type="journal article" date="2019" name="Mol. Biol. Evol.">
        <title>Blast fungal genomes show frequent chromosomal changes, gene gains and losses, and effector gene turnover.</title>
        <authorList>
            <person name="Gomez Luciano L.B."/>
            <person name="Jason Tsai I."/>
            <person name="Chuma I."/>
            <person name="Tosa Y."/>
            <person name="Chen Y.H."/>
            <person name="Li J.Y."/>
            <person name="Li M.Y."/>
            <person name="Jade Lu M.Y."/>
            <person name="Nakayashiki H."/>
            <person name="Li W.H."/>
        </authorList>
    </citation>
    <scope>NUCLEOTIDE SEQUENCE [LARGE SCALE GENOMIC DNA]</scope>
    <source>
        <strain evidence="7">MZ5-1-6</strain>
    </source>
</reference>
<feature type="transmembrane region" description="Helical" evidence="6">
    <location>
        <begin position="464"/>
        <end position="485"/>
    </location>
</feature>
<dbReference type="GO" id="GO:0022857">
    <property type="term" value="F:transmembrane transporter activity"/>
    <property type="evidence" value="ECO:0007669"/>
    <property type="project" value="InterPro"/>
</dbReference>
<feature type="transmembrane region" description="Helical" evidence="6">
    <location>
        <begin position="309"/>
        <end position="328"/>
    </location>
</feature>
<feature type="transmembrane region" description="Helical" evidence="6">
    <location>
        <begin position="398"/>
        <end position="419"/>
    </location>
</feature>
<organism evidence="7 8">
    <name type="scientific">Pyricularia oryzae</name>
    <name type="common">Rice blast fungus</name>
    <name type="synonym">Magnaporthe oryzae</name>
    <dbReference type="NCBI Taxonomy" id="318829"/>
    <lineage>
        <taxon>Eukaryota</taxon>
        <taxon>Fungi</taxon>
        <taxon>Dikarya</taxon>
        <taxon>Ascomycota</taxon>
        <taxon>Pezizomycotina</taxon>
        <taxon>Sordariomycetes</taxon>
        <taxon>Sordariomycetidae</taxon>
        <taxon>Magnaporthales</taxon>
        <taxon>Pyriculariaceae</taxon>
        <taxon>Pyricularia</taxon>
    </lineage>
</organism>
<keyword evidence="4 6" id="KW-1133">Transmembrane helix</keyword>
<evidence type="ECO:0000256" key="4">
    <source>
        <dbReference type="ARBA" id="ARBA00022989"/>
    </source>
</evidence>
<dbReference type="EMBL" id="CP034207">
    <property type="protein sequence ID" value="QBZ60745.1"/>
    <property type="molecule type" value="Genomic_DNA"/>
</dbReference>
<evidence type="ECO:0000313" key="7">
    <source>
        <dbReference type="EMBL" id="QBZ60745.1"/>
    </source>
</evidence>
<evidence type="ECO:0000256" key="3">
    <source>
        <dbReference type="ARBA" id="ARBA00022692"/>
    </source>
</evidence>
<protein>
    <recommendedName>
        <fullName evidence="9">Major facilitator superfamily (MFS) profile domain-containing protein</fullName>
    </recommendedName>
</protein>
<evidence type="ECO:0000313" key="8">
    <source>
        <dbReference type="Proteomes" id="UP000294847"/>
    </source>
</evidence>
<feature type="transmembrane region" description="Helical" evidence="6">
    <location>
        <begin position="144"/>
        <end position="164"/>
    </location>
</feature>
<sequence length="505" mass="57122">MAAAQSTAPPWRETGNDIRVEEEQIGHAHTNEEGLFKNGPMVDKVDQFGSHIKTDPREIALVKKLDWHILVREFAVWKVGKYSRLTYTNLRNQPILWLMYLFNYLDRNALVNARLDDLEKRLNLVGTEYNTCVSILFVGVKPSWYMAGFCLAWSIISLLTYLAHDYATMVAFRFLLGVTEAPFYPGALYVISMFYTRKEIAVRMSWFFTANMLASAVSPLIAAGVFSGLGGARGLAGWQWLFIIQGALSIVVAIMAFFMLPDHPLTTRWLSEQERQLAHARICMDTTDLAEGTSVWLGLKQAAADWRTWVLVLMYNFHLSSISFQNFLPTVLQTLVQDKIMSLVLTFPPYLFAAIMAVIMGKTSGHFNERTWHITVCKSIVIIGFILPVATFNVPARMVGIFLFVGFTFGINNIILGWVSSTLGQTNEKKSVSLAIANSLGNMSSIYMPYIWDKQFAPRYIPPWLASIAFSAGCVALAWSLKVALKRQNKKMKERDPNETNFYVY</sequence>
<feature type="transmembrane region" description="Helical" evidence="6">
    <location>
        <begin position="340"/>
        <end position="360"/>
    </location>
</feature>
<gene>
    <name evidence="7" type="ORF">PoMZ_07687</name>
</gene>
<dbReference type="Proteomes" id="UP000294847">
    <property type="component" value="Chromosome 4"/>
</dbReference>